<dbReference type="GO" id="GO:0050661">
    <property type="term" value="F:NADP binding"/>
    <property type="evidence" value="ECO:0007669"/>
    <property type="project" value="InterPro"/>
</dbReference>
<evidence type="ECO:0000313" key="10">
    <source>
        <dbReference type="EMBL" id="SDS20728.1"/>
    </source>
</evidence>
<dbReference type="PROSITE" id="PS00075">
    <property type="entry name" value="DHFR_1"/>
    <property type="match status" value="1"/>
</dbReference>
<dbReference type="GO" id="GO:0006730">
    <property type="term" value="P:one-carbon metabolic process"/>
    <property type="evidence" value="ECO:0007669"/>
    <property type="project" value="UniProtKB-KW"/>
</dbReference>
<dbReference type="UniPathway" id="UPA00077">
    <property type="reaction ID" value="UER00158"/>
</dbReference>
<dbReference type="InterPro" id="IPR017925">
    <property type="entry name" value="DHFR_CS"/>
</dbReference>
<dbReference type="STRING" id="545619.SAMN04489860_1037"/>
<dbReference type="EMBL" id="LT629776">
    <property type="protein sequence ID" value="SDS20728.1"/>
    <property type="molecule type" value="Genomic_DNA"/>
</dbReference>
<dbReference type="PRINTS" id="PR00070">
    <property type="entry name" value="DHFR"/>
</dbReference>
<protein>
    <recommendedName>
        <fullName evidence="3">dihydrofolate reductase</fullName>
        <ecNumber evidence="3">1.5.1.3</ecNumber>
    </recommendedName>
</protein>
<dbReference type="EC" id="1.5.1.3" evidence="3"/>
<dbReference type="Pfam" id="PF00186">
    <property type="entry name" value="DHFR_1"/>
    <property type="match status" value="1"/>
</dbReference>
<dbReference type="PANTHER" id="PTHR48069">
    <property type="entry name" value="DIHYDROFOLATE REDUCTASE"/>
    <property type="match status" value="1"/>
</dbReference>
<feature type="domain" description="DHFR" evidence="9">
    <location>
        <begin position="4"/>
        <end position="176"/>
    </location>
</feature>
<dbReference type="GO" id="GO:0046655">
    <property type="term" value="P:folic acid metabolic process"/>
    <property type="evidence" value="ECO:0007669"/>
    <property type="project" value="TreeGrafter"/>
</dbReference>
<dbReference type="InterPro" id="IPR012259">
    <property type="entry name" value="DHFR"/>
</dbReference>
<comment type="similarity">
    <text evidence="2 7">Belongs to the dihydrofolate reductase family.</text>
</comment>
<gene>
    <name evidence="10" type="ORF">SAMN04489860_1037</name>
</gene>
<keyword evidence="5" id="KW-0521">NADP</keyword>
<reference evidence="10 11" key="1">
    <citation type="submission" date="2016-10" db="EMBL/GenBank/DDBJ databases">
        <authorList>
            <person name="de Groot N.N."/>
        </authorList>
    </citation>
    <scope>NUCLEOTIDE SEQUENCE [LARGE SCALE GENOMIC DNA]</scope>
    <source>
        <strain evidence="10 11">DSM 22126</strain>
    </source>
</reference>
<dbReference type="GO" id="GO:0004146">
    <property type="term" value="F:dihydrofolate reductase activity"/>
    <property type="evidence" value="ECO:0007669"/>
    <property type="project" value="UniProtKB-EC"/>
</dbReference>
<evidence type="ECO:0000256" key="6">
    <source>
        <dbReference type="ARBA" id="ARBA00023002"/>
    </source>
</evidence>
<comment type="pathway">
    <text evidence="1">Cofactor biosynthesis; tetrahydrofolate biosynthesis; 5,6,7,8-tetrahydrofolate from 7,8-dihydrofolate: step 1/1.</text>
</comment>
<dbReference type="GO" id="GO:0046452">
    <property type="term" value="P:dihydrofolate metabolic process"/>
    <property type="evidence" value="ECO:0007669"/>
    <property type="project" value="TreeGrafter"/>
</dbReference>
<dbReference type="OrthoDB" id="9804315at2"/>
<dbReference type="CDD" id="cd00209">
    <property type="entry name" value="DHFR"/>
    <property type="match status" value="1"/>
</dbReference>
<dbReference type="Gene3D" id="3.40.430.10">
    <property type="entry name" value="Dihydrofolate Reductase, subunit A"/>
    <property type="match status" value="1"/>
</dbReference>
<evidence type="ECO:0000256" key="5">
    <source>
        <dbReference type="ARBA" id="ARBA00022857"/>
    </source>
</evidence>
<keyword evidence="6" id="KW-0560">Oxidoreductase</keyword>
<sequence>MSGEVVLVWAQAHDAAGRPVIGVANTIPWDVPEDRRHFREVTLGLPVVMGRLTWDSLPPRFRPLPGRRNVVVTRQPDWVPDEGADAADVAHDVAQALALARASAGGGGDVAVIGGEQIYRAVLPSATRCEITEIDVEVEGDAYAPDLGLDGDGRSSSLSRRDGRSSSLSRRDGLDKLDQRLDGDGRSSSLSRRDGLDKFDQRLDGDGRSSSLSRRDGLDKLDQLLDQREWELDGPGEWATSSTGVRYRFRTATRRS</sequence>
<evidence type="ECO:0000313" key="11">
    <source>
        <dbReference type="Proteomes" id="UP000185663"/>
    </source>
</evidence>
<dbReference type="PROSITE" id="PS51330">
    <property type="entry name" value="DHFR_2"/>
    <property type="match status" value="1"/>
</dbReference>
<keyword evidence="11" id="KW-1185">Reference proteome</keyword>
<proteinExistence type="inferred from homology"/>
<dbReference type="AlphaFoldDB" id="A0A1H1QB39"/>
<dbReference type="SUPFAM" id="SSF53597">
    <property type="entry name" value="Dihydrofolate reductase-like"/>
    <property type="match status" value="1"/>
</dbReference>
<evidence type="ECO:0000256" key="1">
    <source>
        <dbReference type="ARBA" id="ARBA00004903"/>
    </source>
</evidence>
<accession>A0A1H1QB39</accession>
<evidence type="ECO:0000256" key="7">
    <source>
        <dbReference type="RuleBase" id="RU004474"/>
    </source>
</evidence>
<evidence type="ECO:0000256" key="2">
    <source>
        <dbReference type="ARBA" id="ARBA00009539"/>
    </source>
</evidence>
<keyword evidence="4" id="KW-0554">One-carbon metabolism</keyword>
<dbReference type="GO" id="GO:0005829">
    <property type="term" value="C:cytosol"/>
    <property type="evidence" value="ECO:0007669"/>
    <property type="project" value="TreeGrafter"/>
</dbReference>
<dbReference type="GO" id="GO:0046654">
    <property type="term" value="P:tetrahydrofolate biosynthetic process"/>
    <property type="evidence" value="ECO:0007669"/>
    <property type="project" value="UniProtKB-UniPathway"/>
</dbReference>
<dbReference type="InterPro" id="IPR024072">
    <property type="entry name" value="DHFR-like_dom_sf"/>
</dbReference>
<evidence type="ECO:0000259" key="9">
    <source>
        <dbReference type="PROSITE" id="PS51330"/>
    </source>
</evidence>
<organism evidence="10 11">
    <name type="scientific">Paraoerskovia marina</name>
    <dbReference type="NCBI Taxonomy" id="545619"/>
    <lineage>
        <taxon>Bacteria</taxon>
        <taxon>Bacillati</taxon>
        <taxon>Actinomycetota</taxon>
        <taxon>Actinomycetes</taxon>
        <taxon>Micrococcales</taxon>
        <taxon>Cellulomonadaceae</taxon>
        <taxon>Paraoerskovia</taxon>
    </lineage>
</organism>
<dbReference type="PANTHER" id="PTHR48069:SF3">
    <property type="entry name" value="DIHYDROFOLATE REDUCTASE"/>
    <property type="match status" value="1"/>
</dbReference>
<feature type="region of interest" description="Disordered" evidence="8">
    <location>
        <begin position="143"/>
        <end position="217"/>
    </location>
</feature>
<dbReference type="InterPro" id="IPR001796">
    <property type="entry name" value="DHFR_dom"/>
</dbReference>
<evidence type="ECO:0000256" key="8">
    <source>
        <dbReference type="SAM" id="MobiDB-lite"/>
    </source>
</evidence>
<dbReference type="RefSeq" id="WP_083371829.1">
    <property type="nucleotide sequence ID" value="NZ_LT629776.1"/>
</dbReference>
<name>A0A1H1QB39_9CELL</name>
<dbReference type="Proteomes" id="UP000185663">
    <property type="component" value="Chromosome I"/>
</dbReference>
<evidence type="ECO:0000256" key="4">
    <source>
        <dbReference type="ARBA" id="ARBA00022563"/>
    </source>
</evidence>
<feature type="compositionally biased region" description="Basic and acidic residues" evidence="8">
    <location>
        <begin position="159"/>
        <end position="217"/>
    </location>
</feature>
<evidence type="ECO:0000256" key="3">
    <source>
        <dbReference type="ARBA" id="ARBA00012856"/>
    </source>
</evidence>